<organism evidence="2">
    <name type="scientific">marine metagenome</name>
    <dbReference type="NCBI Taxonomy" id="408172"/>
    <lineage>
        <taxon>unclassified sequences</taxon>
        <taxon>metagenomes</taxon>
        <taxon>ecological metagenomes</taxon>
    </lineage>
</organism>
<feature type="region of interest" description="Disordered" evidence="1">
    <location>
        <begin position="1"/>
        <end position="21"/>
    </location>
</feature>
<reference evidence="2" key="1">
    <citation type="submission" date="2018-05" db="EMBL/GenBank/DDBJ databases">
        <authorList>
            <person name="Lanie J.A."/>
            <person name="Ng W.-L."/>
            <person name="Kazmierczak K.M."/>
            <person name="Andrzejewski T.M."/>
            <person name="Davidsen T.M."/>
            <person name="Wayne K.J."/>
            <person name="Tettelin H."/>
            <person name="Glass J.I."/>
            <person name="Rusch D."/>
            <person name="Podicherti R."/>
            <person name="Tsui H.-C.T."/>
            <person name="Winkler M.E."/>
        </authorList>
    </citation>
    <scope>NUCLEOTIDE SEQUENCE</scope>
</reference>
<evidence type="ECO:0000256" key="1">
    <source>
        <dbReference type="SAM" id="MobiDB-lite"/>
    </source>
</evidence>
<accession>A0A382FUW8</accession>
<dbReference type="EMBL" id="UINC01051510">
    <property type="protein sequence ID" value="SVB65761.1"/>
    <property type="molecule type" value="Genomic_DNA"/>
</dbReference>
<proteinExistence type="predicted"/>
<dbReference type="Gene3D" id="2.60.120.620">
    <property type="entry name" value="q2cbj1_9rhob like domain"/>
    <property type="match status" value="1"/>
</dbReference>
<evidence type="ECO:0000313" key="2">
    <source>
        <dbReference type="EMBL" id="SVB65761.1"/>
    </source>
</evidence>
<dbReference type="SUPFAM" id="SSF51197">
    <property type="entry name" value="Clavaminate synthase-like"/>
    <property type="match status" value="1"/>
</dbReference>
<protein>
    <submittedName>
        <fullName evidence="2">Uncharacterized protein</fullName>
    </submittedName>
</protein>
<gene>
    <name evidence="2" type="ORF">METZ01_LOCUS218615</name>
</gene>
<dbReference type="AlphaFoldDB" id="A0A382FUW8"/>
<sequence>MNHQFSTDQYRENGFTGPFQVLTPGEAAEARRSFFETIRQSEASPGPMNEPPGGFDLRYRWVYDLATRKQILDHVEQILG</sequence>
<feature type="non-terminal residue" evidence="2">
    <location>
        <position position="80"/>
    </location>
</feature>
<name>A0A382FUW8_9ZZZZ</name>